<gene>
    <name evidence="5" type="ORF">Tpal_2427</name>
</gene>
<evidence type="ECO:0000313" key="5">
    <source>
        <dbReference type="EMBL" id="CZQ99832.1"/>
    </source>
</evidence>
<dbReference type="InterPro" id="IPR030679">
    <property type="entry name" value="ABC_ATPase_HisP-typ"/>
</dbReference>
<dbReference type="InterPro" id="IPR003439">
    <property type="entry name" value="ABC_transporter-like_ATP-bd"/>
</dbReference>
<dbReference type="Gene3D" id="3.40.50.300">
    <property type="entry name" value="P-loop containing nucleotide triphosphate hydrolases"/>
    <property type="match status" value="1"/>
</dbReference>
<dbReference type="Pfam" id="PF00005">
    <property type="entry name" value="ABC_tran"/>
    <property type="match status" value="1"/>
</dbReference>
<dbReference type="GO" id="GO:0015424">
    <property type="term" value="F:ABC-type amino acid transporter activity"/>
    <property type="evidence" value="ECO:0007669"/>
    <property type="project" value="InterPro"/>
</dbReference>
<dbReference type="RefSeq" id="WP_087033974.1">
    <property type="nucleotide sequence ID" value="NZ_FJNE01000008.1"/>
</dbReference>
<dbReference type="Proteomes" id="UP000242754">
    <property type="component" value="Unassembled WGS sequence"/>
</dbReference>
<dbReference type="PROSITE" id="PS00211">
    <property type="entry name" value="ABC_TRANSPORTER_1"/>
    <property type="match status" value="1"/>
</dbReference>
<evidence type="ECO:0000313" key="6">
    <source>
        <dbReference type="Proteomes" id="UP000242754"/>
    </source>
</evidence>
<keyword evidence="3" id="KW-0067">ATP-binding</keyword>
<dbReference type="AlphaFoldDB" id="A0A143YW64"/>
<feature type="domain" description="ABC transporter" evidence="4">
    <location>
        <begin position="2"/>
        <end position="242"/>
    </location>
</feature>
<dbReference type="FunFam" id="3.40.50.300:FF:000020">
    <property type="entry name" value="Amino acid ABC transporter ATP-binding component"/>
    <property type="match status" value="1"/>
</dbReference>
<dbReference type="GO" id="GO:0005524">
    <property type="term" value="F:ATP binding"/>
    <property type="evidence" value="ECO:0007669"/>
    <property type="project" value="UniProtKB-KW"/>
</dbReference>
<organism evidence="5 6">
    <name type="scientific">Trichococcus palustris</name>
    <dbReference type="NCBI Taxonomy" id="140314"/>
    <lineage>
        <taxon>Bacteria</taxon>
        <taxon>Bacillati</taxon>
        <taxon>Bacillota</taxon>
        <taxon>Bacilli</taxon>
        <taxon>Lactobacillales</taxon>
        <taxon>Carnobacteriaceae</taxon>
        <taxon>Trichococcus</taxon>
    </lineage>
</organism>
<dbReference type="InterPro" id="IPR050086">
    <property type="entry name" value="MetN_ABC_transporter-like"/>
</dbReference>
<keyword evidence="6" id="KW-1185">Reference proteome</keyword>
<evidence type="ECO:0000259" key="4">
    <source>
        <dbReference type="PROSITE" id="PS50893"/>
    </source>
</evidence>
<dbReference type="SUPFAM" id="SSF52540">
    <property type="entry name" value="P-loop containing nucleoside triphosphate hydrolases"/>
    <property type="match status" value="1"/>
</dbReference>
<proteinExistence type="predicted"/>
<evidence type="ECO:0000256" key="3">
    <source>
        <dbReference type="ARBA" id="ARBA00022840"/>
    </source>
</evidence>
<keyword evidence="2" id="KW-0547">Nucleotide-binding</keyword>
<dbReference type="STRING" id="140314.SAMN04488076_10711"/>
<name>A0A143YW64_9LACT</name>
<dbReference type="PIRSF" id="PIRSF039085">
    <property type="entry name" value="ABC_ATPase_HisP"/>
    <property type="match status" value="1"/>
</dbReference>
<sequence>MITIKGLAKSFGKLEVLKDINIEIQAGEVVAILGPSGSGKSTLLRCINGLEELTKGSIEVNGIVIDASHSKKERVKKVREVRVHTGMVFQQFNLYPHKTALENVIEALLTVKKMDKTQAVKIGEDLLKRVGLFEKRDEYPSRLSGGQQQRVAISRALAMDPDVMLFDEPTSSLDPELVDEVLNVIQELAKEGMTMVIVTHEMNFARDVAGRVIFMADGVVVEEGNPKEFFAGPKTERARKFLKMEEEQDKIL</sequence>
<dbReference type="InterPro" id="IPR003593">
    <property type="entry name" value="AAA+_ATPase"/>
</dbReference>
<dbReference type="PANTHER" id="PTHR43166">
    <property type="entry name" value="AMINO ACID IMPORT ATP-BINDING PROTEIN"/>
    <property type="match status" value="1"/>
</dbReference>
<dbReference type="InterPro" id="IPR017871">
    <property type="entry name" value="ABC_transporter-like_CS"/>
</dbReference>
<keyword evidence="1" id="KW-0813">Transport</keyword>
<dbReference type="OrthoDB" id="9802185at2"/>
<dbReference type="SMART" id="SM00382">
    <property type="entry name" value="AAA"/>
    <property type="match status" value="1"/>
</dbReference>
<dbReference type="PANTHER" id="PTHR43166:SF37">
    <property type="entry name" value="ARGININE TRANSPORT ATP-BINDING PROTEIN ARTM"/>
    <property type="match status" value="1"/>
</dbReference>
<dbReference type="PROSITE" id="PS50893">
    <property type="entry name" value="ABC_TRANSPORTER_2"/>
    <property type="match status" value="1"/>
</dbReference>
<dbReference type="GO" id="GO:0016887">
    <property type="term" value="F:ATP hydrolysis activity"/>
    <property type="evidence" value="ECO:0007669"/>
    <property type="project" value="InterPro"/>
</dbReference>
<protein>
    <submittedName>
        <fullName evidence="5">Abc transporter</fullName>
    </submittedName>
</protein>
<evidence type="ECO:0000256" key="1">
    <source>
        <dbReference type="ARBA" id="ARBA00022448"/>
    </source>
</evidence>
<dbReference type="CDD" id="cd03262">
    <property type="entry name" value="ABC_HisP_GlnQ"/>
    <property type="match status" value="1"/>
</dbReference>
<reference evidence="5 6" key="1">
    <citation type="submission" date="2016-02" db="EMBL/GenBank/DDBJ databases">
        <authorList>
            <person name="Wen L."/>
            <person name="He K."/>
            <person name="Yang H."/>
        </authorList>
    </citation>
    <scope>NUCLEOTIDE SEQUENCE [LARGE SCALE GENOMIC DNA]</scope>
    <source>
        <strain evidence="5">Trichococcus palustris</strain>
    </source>
</reference>
<accession>A0A143YW64</accession>
<dbReference type="InterPro" id="IPR027417">
    <property type="entry name" value="P-loop_NTPase"/>
</dbReference>
<evidence type="ECO:0000256" key="2">
    <source>
        <dbReference type="ARBA" id="ARBA00022741"/>
    </source>
</evidence>
<dbReference type="EMBL" id="FJNE01000008">
    <property type="protein sequence ID" value="CZQ99832.1"/>
    <property type="molecule type" value="Genomic_DNA"/>
</dbReference>